<protein>
    <submittedName>
        <fullName evidence="1">Uncharacterized protein</fullName>
    </submittedName>
</protein>
<organism evidence="1">
    <name type="scientific">Pseudomonas marvdashtae</name>
    <dbReference type="NCBI Taxonomy" id="2745500"/>
    <lineage>
        <taxon>Bacteria</taxon>
        <taxon>Pseudomonadati</taxon>
        <taxon>Pseudomonadota</taxon>
        <taxon>Gammaproteobacteria</taxon>
        <taxon>Pseudomonadales</taxon>
        <taxon>Pseudomonadaceae</taxon>
        <taxon>Pseudomonas</taxon>
    </lineage>
</organism>
<evidence type="ECO:0000313" key="3">
    <source>
        <dbReference type="Proteomes" id="UP000659438"/>
    </source>
</evidence>
<name>A0A923FPZ7_9PSED</name>
<reference evidence="1 3" key="1">
    <citation type="journal article" date="2020" name="Microorganisms">
        <title>Reliable Identification of Environmental Pseudomonas Isolates Using the rpoD Gene.</title>
        <authorList>
            <consortium name="The Broad Institute Genome Sequencing Platform"/>
            <person name="Girard L."/>
            <person name="Lood C."/>
            <person name="Rokni-Zadeh H."/>
            <person name="van Noort V."/>
            <person name="Lavigne R."/>
            <person name="De Mot R."/>
        </authorList>
    </citation>
    <scope>NUCLEOTIDE SEQUENCE</scope>
    <source>
        <strain evidence="1 3">SWRI102</strain>
    </source>
</reference>
<proteinExistence type="predicted"/>
<dbReference type="Proteomes" id="UP000659438">
    <property type="component" value="Unassembled WGS sequence"/>
</dbReference>
<dbReference type="EMBL" id="JABWQX020000001">
    <property type="protein sequence ID" value="MBV4553052.1"/>
    <property type="molecule type" value="Genomic_DNA"/>
</dbReference>
<comment type="caution">
    <text evidence="1">The sequence shown here is derived from an EMBL/GenBank/DDBJ whole genome shotgun (WGS) entry which is preliminary data.</text>
</comment>
<evidence type="ECO:0000313" key="1">
    <source>
        <dbReference type="EMBL" id="MBC3395126.1"/>
    </source>
</evidence>
<dbReference type="RefSeq" id="WP_186643078.1">
    <property type="nucleotide sequence ID" value="NZ_JABWQX020000001.1"/>
</dbReference>
<dbReference type="AlphaFoldDB" id="A0A923FPZ7"/>
<evidence type="ECO:0000313" key="2">
    <source>
        <dbReference type="EMBL" id="MBV4553052.1"/>
    </source>
</evidence>
<reference evidence="1" key="2">
    <citation type="submission" date="2020-07" db="EMBL/GenBank/DDBJ databases">
        <authorList>
            <person name="Lood C."/>
            <person name="Girard L."/>
        </authorList>
    </citation>
    <scope>NUCLEOTIDE SEQUENCE</scope>
    <source>
        <strain evidence="1">SWRI102</strain>
    </source>
</reference>
<gene>
    <name evidence="2" type="ORF">HU742_018055</name>
    <name evidence="1" type="ORF">HU742_07910</name>
</gene>
<sequence>MGAIGLSMYHWRIAFQMENNMISSFHRYIYHAFSSLVFVAAGMLFSTPSFAADSTALTRLQVGEILVTAPAIRDAFIVSRMVRGLTDNHGYSDKTVIDEVTDYGGYGSFDSTVELRGNNQQNHLFTFQDRAKYSGSNALLNMAGFLSRTVHAGTGEVRFRAAVDIADIQITNGGKVGQNIGLYIRDLRAGSNNSAITLAQSTGHSIYSSGAAPSYHRSNMVFGVGNGPVMLEDQRQVDAPRDLSEAERFVAKQLKGMIKASRSKTTGKIGLGIPLADIRSAFAAQGLNADDYSIVEKTAQGPGVRYEQLLAFVLSSI</sequence>
<reference evidence="2" key="3">
    <citation type="submission" date="2021-06" db="EMBL/GenBank/DDBJ databases">
        <title>Updating the genus Pseudomonas: Description of 43 new species and partition of the Pseudomonas putida group.</title>
        <authorList>
            <person name="Girard L."/>
            <person name="Lood C."/>
            <person name="Vandamme P."/>
            <person name="Rokni-Zadeh H."/>
            <person name="Van Noort V."/>
            <person name="Hofte M."/>
            <person name="Lavigne R."/>
            <person name="De Mot R."/>
        </authorList>
    </citation>
    <scope>NUCLEOTIDE SEQUENCE</scope>
    <source>
        <strain evidence="2">SWRI102</strain>
    </source>
</reference>
<accession>A0A923FPZ7</accession>
<dbReference type="EMBL" id="JABWQX010000002">
    <property type="protein sequence ID" value="MBC3395126.1"/>
    <property type="molecule type" value="Genomic_DNA"/>
</dbReference>
<keyword evidence="3" id="KW-1185">Reference proteome</keyword>